<dbReference type="GO" id="GO:0006744">
    <property type="term" value="P:ubiquinone biosynthetic process"/>
    <property type="evidence" value="ECO:0007669"/>
    <property type="project" value="InterPro"/>
</dbReference>
<accession>A0A024GKB3</accession>
<dbReference type="Pfam" id="PF03232">
    <property type="entry name" value="COQ7"/>
    <property type="match status" value="1"/>
</dbReference>
<evidence type="ECO:0000313" key="1">
    <source>
        <dbReference type="EMBL" id="CCI47174.1"/>
    </source>
</evidence>
<dbReference type="EMBL" id="CAIX01000155">
    <property type="protein sequence ID" value="CCI47174.1"/>
    <property type="molecule type" value="Genomic_DNA"/>
</dbReference>
<evidence type="ECO:0008006" key="3">
    <source>
        <dbReference type="Google" id="ProtNLM"/>
    </source>
</evidence>
<protein>
    <recommendedName>
        <fullName evidence="3">Ubiquinone biosynthesis protein COQ7</fullName>
    </recommendedName>
</protein>
<dbReference type="GO" id="GO:0008682">
    <property type="term" value="F:3-demethoxyubiquinol 3-hydroxylase activity"/>
    <property type="evidence" value="ECO:0007669"/>
    <property type="project" value="TreeGrafter"/>
</dbReference>
<name>A0A024GKB3_9STRA</name>
<dbReference type="AlphaFoldDB" id="A0A024GKB3"/>
<gene>
    <name evidence="1" type="ORF">BN9_081520</name>
</gene>
<sequence>MRVNSLKASHQIRKTHASARNWLERNCGDVPHQPVRFNDSVSRMTRQAHAAHSCMLHYYQNQMLTIQLPFTSKEFSPKGSKRAELRELKRVEAESVKRIRNLVSSHQIRFRPSLLGPLLTISSKALGSGTLFIGEQVAKSINNGIKFAISDFCNDQIRELLEQFPGETALKEVMKQNRDEELGHVDQATQETEYKLQADPNDVDRVASSSKNATKMLLLATKSL</sequence>
<organism evidence="1 2">
    <name type="scientific">Albugo candida</name>
    <dbReference type="NCBI Taxonomy" id="65357"/>
    <lineage>
        <taxon>Eukaryota</taxon>
        <taxon>Sar</taxon>
        <taxon>Stramenopiles</taxon>
        <taxon>Oomycota</taxon>
        <taxon>Peronosporomycetes</taxon>
        <taxon>Albuginales</taxon>
        <taxon>Albuginaceae</taxon>
        <taxon>Albugo</taxon>
    </lineage>
</organism>
<dbReference type="InterPro" id="IPR011566">
    <property type="entry name" value="Ubq_synth_Coq7"/>
</dbReference>
<dbReference type="InParanoid" id="A0A024GKB3"/>
<proteinExistence type="predicted"/>
<dbReference type="OrthoDB" id="275371at2759"/>
<reference evidence="1 2" key="1">
    <citation type="submission" date="2012-05" db="EMBL/GenBank/DDBJ databases">
        <title>Recombination and specialization in a pathogen metapopulation.</title>
        <authorList>
            <person name="Gardiner A."/>
            <person name="Kemen E."/>
            <person name="Schultz-Larsen T."/>
            <person name="MacLean D."/>
            <person name="Van Oosterhout C."/>
            <person name="Jones J.D.G."/>
        </authorList>
    </citation>
    <scope>NUCLEOTIDE SEQUENCE [LARGE SCALE GENOMIC DNA]</scope>
    <source>
        <strain evidence="1 2">Ac Nc2</strain>
    </source>
</reference>
<dbReference type="Proteomes" id="UP000053237">
    <property type="component" value="Unassembled WGS sequence"/>
</dbReference>
<evidence type="ECO:0000313" key="2">
    <source>
        <dbReference type="Proteomes" id="UP000053237"/>
    </source>
</evidence>
<comment type="caution">
    <text evidence="1">The sequence shown here is derived from an EMBL/GenBank/DDBJ whole genome shotgun (WGS) entry which is preliminary data.</text>
</comment>
<dbReference type="PANTHER" id="PTHR11237">
    <property type="entry name" value="COENZYME Q10 BIOSYNTHESIS PROTEIN 7"/>
    <property type="match status" value="1"/>
</dbReference>
<keyword evidence="2" id="KW-1185">Reference proteome</keyword>
<dbReference type="STRING" id="65357.A0A024GKB3"/>
<dbReference type="PANTHER" id="PTHR11237:SF4">
    <property type="entry name" value="5-DEMETHOXYUBIQUINONE HYDROXYLASE, MITOCHONDRIAL"/>
    <property type="match status" value="1"/>
</dbReference>
<dbReference type="GO" id="GO:0005743">
    <property type="term" value="C:mitochondrial inner membrane"/>
    <property type="evidence" value="ECO:0007669"/>
    <property type="project" value="TreeGrafter"/>
</dbReference>